<accession>A0A0C9XIN8</accession>
<dbReference type="Proteomes" id="UP000054477">
    <property type="component" value="Unassembled WGS sequence"/>
</dbReference>
<reference evidence="1 2" key="1">
    <citation type="submission" date="2014-04" db="EMBL/GenBank/DDBJ databases">
        <authorList>
            <consortium name="DOE Joint Genome Institute"/>
            <person name="Kuo A."/>
            <person name="Kohler A."/>
            <person name="Nagy L.G."/>
            <person name="Floudas D."/>
            <person name="Copeland A."/>
            <person name="Barry K.W."/>
            <person name="Cichocki N."/>
            <person name="Veneault-Fourrey C."/>
            <person name="LaButti K."/>
            <person name="Lindquist E.A."/>
            <person name="Lipzen A."/>
            <person name="Lundell T."/>
            <person name="Morin E."/>
            <person name="Murat C."/>
            <person name="Sun H."/>
            <person name="Tunlid A."/>
            <person name="Henrissat B."/>
            <person name="Grigoriev I.V."/>
            <person name="Hibbett D.S."/>
            <person name="Martin F."/>
            <person name="Nordberg H.P."/>
            <person name="Cantor M.N."/>
            <person name="Hua S.X."/>
        </authorList>
    </citation>
    <scope>NUCLEOTIDE SEQUENCE [LARGE SCALE GENOMIC DNA]</scope>
    <source>
        <strain evidence="1 2">LaAM-08-1</strain>
    </source>
</reference>
<organism evidence="1 2">
    <name type="scientific">Laccaria amethystina LaAM-08-1</name>
    <dbReference type="NCBI Taxonomy" id="1095629"/>
    <lineage>
        <taxon>Eukaryota</taxon>
        <taxon>Fungi</taxon>
        <taxon>Dikarya</taxon>
        <taxon>Basidiomycota</taxon>
        <taxon>Agaricomycotina</taxon>
        <taxon>Agaricomycetes</taxon>
        <taxon>Agaricomycetidae</taxon>
        <taxon>Agaricales</taxon>
        <taxon>Agaricineae</taxon>
        <taxon>Hydnangiaceae</taxon>
        <taxon>Laccaria</taxon>
    </lineage>
</organism>
<dbReference type="AlphaFoldDB" id="A0A0C9XIN8"/>
<protein>
    <submittedName>
        <fullName evidence="1">Uncharacterized protein</fullName>
    </submittedName>
</protein>
<name>A0A0C9XIN8_9AGAR</name>
<proteinExistence type="predicted"/>
<sequence>MFAAWRDQKNHYWCLDEYSISYFVQSFTIIQKTWPGVTEEEVAATDPWVVGVSTARHIWHLQQLQKAIICKQQFQTIQVLDKDCMVQKIPGNLVSLEVEGQSSPVKYCAILIALAAKAFYENFSQPPNKYEIVLCLGIIPRMMEMMAKMSRETRKGMVAKMRRGTAVKIRVLGLLCVRSLSMPGMDCWEPRKLHVQQASLGILRAPPHASERRFNTEGLTKNGVEACEFVPTKVQWNDVRIVVRIIKECGFLPDNKACLMSESIEMKGEVAWIEDICHQHLEILQFLVNLGKLLGGRYHQETLHYTGWSQVYQVQKRCGIGPLANQGAVRFVEVDECIRGGWRWHNDSKLRSRVQEWVNM</sequence>
<dbReference type="HOGENOM" id="CLU_769595_0_0_1"/>
<reference evidence="2" key="2">
    <citation type="submission" date="2015-01" db="EMBL/GenBank/DDBJ databases">
        <title>Evolutionary Origins and Diversification of the Mycorrhizal Mutualists.</title>
        <authorList>
            <consortium name="DOE Joint Genome Institute"/>
            <consortium name="Mycorrhizal Genomics Consortium"/>
            <person name="Kohler A."/>
            <person name="Kuo A."/>
            <person name="Nagy L.G."/>
            <person name="Floudas D."/>
            <person name="Copeland A."/>
            <person name="Barry K.W."/>
            <person name="Cichocki N."/>
            <person name="Veneault-Fourrey C."/>
            <person name="LaButti K."/>
            <person name="Lindquist E.A."/>
            <person name="Lipzen A."/>
            <person name="Lundell T."/>
            <person name="Morin E."/>
            <person name="Murat C."/>
            <person name="Riley R."/>
            <person name="Ohm R."/>
            <person name="Sun H."/>
            <person name="Tunlid A."/>
            <person name="Henrissat B."/>
            <person name="Grigoriev I.V."/>
            <person name="Hibbett D.S."/>
            <person name="Martin F."/>
        </authorList>
    </citation>
    <scope>NUCLEOTIDE SEQUENCE [LARGE SCALE GENOMIC DNA]</scope>
    <source>
        <strain evidence="2">LaAM-08-1</strain>
    </source>
</reference>
<evidence type="ECO:0000313" key="1">
    <source>
        <dbReference type="EMBL" id="KIK04896.1"/>
    </source>
</evidence>
<dbReference type="EMBL" id="KN838565">
    <property type="protein sequence ID" value="KIK04896.1"/>
    <property type="molecule type" value="Genomic_DNA"/>
</dbReference>
<evidence type="ECO:0000313" key="2">
    <source>
        <dbReference type="Proteomes" id="UP000054477"/>
    </source>
</evidence>
<gene>
    <name evidence="1" type="ORF">K443DRAFT_120757</name>
</gene>
<keyword evidence="2" id="KW-1185">Reference proteome</keyword>